<evidence type="ECO:0000313" key="2">
    <source>
        <dbReference type="Proteomes" id="UP001157502"/>
    </source>
</evidence>
<keyword evidence="2" id="KW-1185">Reference proteome</keyword>
<dbReference type="EMBL" id="CM055750">
    <property type="protein sequence ID" value="KAJ7993704.1"/>
    <property type="molecule type" value="Genomic_DNA"/>
</dbReference>
<dbReference type="Proteomes" id="UP001157502">
    <property type="component" value="Chromosome 23"/>
</dbReference>
<comment type="caution">
    <text evidence="1">The sequence shown here is derived from an EMBL/GenBank/DDBJ whole genome shotgun (WGS) entry which is preliminary data.</text>
</comment>
<name>A0ACC2FQT4_DALPE</name>
<organism evidence="1 2">
    <name type="scientific">Dallia pectoralis</name>
    <name type="common">Alaska blackfish</name>
    <dbReference type="NCBI Taxonomy" id="75939"/>
    <lineage>
        <taxon>Eukaryota</taxon>
        <taxon>Metazoa</taxon>
        <taxon>Chordata</taxon>
        <taxon>Craniata</taxon>
        <taxon>Vertebrata</taxon>
        <taxon>Euteleostomi</taxon>
        <taxon>Actinopterygii</taxon>
        <taxon>Neopterygii</taxon>
        <taxon>Teleostei</taxon>
        <taxon>Protacanthopterygii</taxon>
        <taxon>Esociformes</taxon>
        <taxon>Umbridae</taxon>
        <taxon>Dallia</taxon>
    </lineage>
</organism>
<gene>
    <name evidence="1" type="ORF">DPEC_G00257430</name>
</gene>
<evidence type="ECO:0000313" key="1">
    <source>
        <dbReference type="EMBL" id="KAJ7993704.1"/>
    </source>
</evidence>
<reference evidence="1" key="1">
    <citation type="submission" date="2021-05" db="EMBL/GenBank/DDBJ databases">
        <authorList>
            <person name="Pan Q."/>
            <person name="Jouanno E."/>
            <person name="Zahm M."/>
            <person name="Klopp C."/>
            <person name="Cabau C."/>
            <person name="Louis A."/>
            <person name="Berthelot C."/>
            <person name="Parey E."/>
            <person name="Roest Crollius H."/>
            <person name="Montfort J."/>
            <person name="Robinson-Rechavi M."/>
            <person name="Bouchez O."/>
            <person name="Lampietro C."/>
            <person name="Lopez Roques C."/>
            <person name="Donnadieu C."/>
            <person name="Postlethwait J."/>
            <person name="Bobe J."/>
            <person name="Dillon D."/>
            <person name="Chandos A."/>
            <person name="von Hippel F."/>
            <person name="Guiguen Y."/>
        </authorList>
    </citation>
    <scope>NUCLEOTIDE SEQUENCE</scope>
    <source>
        <strain evidence="1">YG-Jan2019</strain>
    </source>
</reference>
<proteinExistence type="predicted"/>
<protein>
    <submittedName>
        <fullName evidence="1">Uncharacterized protein</fullName>
    </submittedName>
</protein>
<sequence length="135" mass="14999">MCRAERRQCDNMRRKNGEQESGRCNWLCDKRKTAKAHVKSFTQIRIIGSSRRRYEPGSKPSVGVATSAGGAFWLAAIYESGRWVSLHCLAQLRSTPGGRRASVDLLMCGFWCTSRLSAGVCGPPNVWVLAYFLVG</sequence>
<accession>A0ACC2FQT4</accession>